<comment type="caution">
    <text evidence="1">The sequence shown here is derived from an EMBL/GenBank/DDBJ whole genome shotgun (WGS) entry which is preliminary data.</text>
</comment>
<dbReference type="AlphaFoldDB" id="A0A1V6YW88"/>
<dbReference type="STRING" id="60175.A0A1V6YW88"/>
<name>A0A1V6YW88_PENNA</name>
<dbReference type="InterPro" id="IPR045564">
    <property type="entry name" value="DUF5910"/>
</dbReference>
<gene>
    <name evidence="1" type="ORF">PENNAL_c0009G00312</name>
</gene>
<sequence length="146" mass="16200">MGRQLGTGTYISARFQDFPDYDPSSVPWDCVVTIDADVWDGWNQAWIPKSFEFPEDKEKNPEANRARFLTYLDASMTPDNTVLFSKMLGHEDKDQALIPAALIDTGKVYLAQCAERGTDANDQIGNMGTVDWDLGCPDPSASLFGI</sequence>
<protein>
    <submittedName>
        <fullName evidence="1">Uncharacterized protein</fullName>
    </submittedName>
</protein>
<evidence type="ECO:0000313" key="2">
    <source>
        <dbReference type="Proteomes" id="UP000191691"/>
    </source>
</evidence>
<proteinExistence type="predicted"/>
<organism evidence="1 2">
    <name type="scientific">Penicillium nalgiovense</name>
    <dbReference type="NCBI Taxonomy" id="60175"/>
    <lineage>
        <taxon>Eukaryota</taxon>
        <taxon>Fungi</taxon>
        <taxon>Dikarya</taxon>
        <taxon>Ascomycota</taxon>
        <taxon>Pezizomycotina</taxon>
        <taxon>Eurotiomycetes</taxon>
        <taxon>Eurotiomycetidae</taxon>
        <taxon>Eurotiales</taxon>
        <taxon>Aspergillaceae</taxon>
        <taxon>Penicillium</taxon>
    </lineage>
</organism>
<accession>A0A1V6YW88</accession>
<keyword evidence="2" id="KW-1185">Reference proteome</keyword>
<evidence type="ECO:0000313" key="1">
    <source>
        <dbReference type="EMBL" id="OQE91587.1"/>
    </source>
</evidence>
<dbReference type="Proteomes" id="UP000191691">
    <property type="component" value="Unassembled WGS sequence"/>
</dbReference>
<dbReference type="EMBL" id="MOOB01000009">
    <property type="protein sequence ID" value="OQE91587.1"/>
    <property type="molecule type" value="Genomic_DNA"/>
</dbReference>
<reference evidence="2" key="1">
    <citation type="journal article" date="2017" name="Nat. Microbiol.">
        <title>Global analysis of biosynthetic gene clusters reveals vast potential of secondary metabolite production in Penicillium species.</title>
        <authorList>
            <person name="Nielsen J.C."/>
            <person name="Grijseels S."/>
            <person name="Prigent S."/>
            <person name="Ji B."/>
            <person name="Dainat J."/>
            <person name="Nielsen K.F."/>
            <person name="Frisvad J.C."/>
            <person name="Workman M."/>
            <person name="Nielsen J."/>
        </authorList>
    </citation>
    <scope>NUCLEOTIDE SEQUENCE [LARGE SCALE GENOMIC DNA]</scope>
    <source>
        <strain evidence="2">IBT 13039</strain>
    </source>
</reference>
<dbReference type="Pfam" id="PF19287">
    <property type="entry name" value="DUF5910"/>
    <property type="match status" value="1"/>
</dbReference>